<dbReference type="SUPFAM" id="SSF53850">
    <property type="entry name" value="Periplasmic binding protein-like II"/>
    <property type="match status" value="1"/>
</dbReference>
<dbReference type="Gene3D" id="3.40.190.150">
    <property type="entry name" value="Bordetella uptake gene, domain 1"/>
    <property type="match status" value="1"/>
</dbReference>
<feature type="signal peptide" evidence="2">
    <location>
        <begin position="1"/>
        <end position="30"/>
    </location>
</feature>
<comment type="similarity">
    <text evidence="1">Belongs to the UPF0065 (bug) family.</text>
</comment>
<dbReference type="PANTHER" id="PTHR42928">
    <property type="entry name" value="TRICARBOXYLATE-BINDING PROTEIN"/>
    <property type="match status" value="1"/>
</dbReference>
<evidence type="ECO:0000256" key="1">
    <source>
        <dbReference type="ARBA" id="ARBA00006987"/>
    </source>
</evidence>
<evidence type="ECO:0000313" key="4">
    <source>
        <dbReference type="Proteomes" id="UP000319212"/>
    </source>
</evidence>
<dbReference type="Pfam" id="PF03401">
    <property type="entry name" value="TctC"/>
    <property type="match status" value="1"/>
</dbReference>
<dbReference type="InterPro" id="IPR042100">
    <property type="entry name" value="Bug_dom1"/>
</dbReference>
<organism evidence="3 4">
    <name type="scientific">Variovorax guangxiensis</name>
    <dbReference type="NCBI Taxonomy" id="1775474"/>
    <lineage>
        <taxon>Bacteria</taxon>
        <taxon>Pseudomonadati</taxon>
        <taxon>Pseudomonadota</taxon>
        <taxon>Betaproteobacteria</taxon>
        <taxon>Burkholderiales</taxon>
        <taxon>Comamonadaceae</taxon>
        <taxon>Variovorax</taxon>
    </lineage>
</organism>
<protein>
    <submittedName>
        <fullName evidence="3">Tripartite tricarboxylate transporter substrate binding protein BugE</fullName>
    </submittedName>
</protein>
<dbReference type="EMBL" id="RCZI01000005">
    <property type="protein sequence ID" value="TPG25237.1"/>
    <property type="molecule type" value="Genomic_DNA"/>
</dbReference>
<sequence length="331" mass="34437">MNRRPSPAFAAVFATTVAAALFGFADSALAQGAYPDKPVKLIVPFPPGGTSDITGRILAEALGKELGQPVVVENKGGAGGTIGARVVAEAKPDGYTILLGTSSTNGTNSAVYKNLTFDAVKSFTPITRIVTVPGVLSVTSSFPAKNYADFYKLAKASPGKYSYASSGNGGATHMAMEYYKSLSGLRIVHVPYRGTGPALNDVVGGQVDMIFDTLASSYPHIKAGTLIPMAVAAPQRAGELPNVPTFVETGLKSFNEGFWNGVLAPAGLPPEVLKTLHAATLRALRTQAVKDRYAATGALVVEDTPEAFAALITADVAKWKKVAEFGKISAD</sequence>
<dbReference type="CDD" id="cd13577">
    <property type="entry name" value="PBP2_BugE_Glu"/>
    <property type="match status" value="1"/>
</dbReference>
<gene>
    <name evidence="3" type="ORF">EAH82_16925</name>
</gene>
<dbReference type="AlphaFoldDB" id="A0A502DI84"/>
<dbReference type="Proteomes" id="UP000319212">
    <property type="component" value="Unassembled WGS sequence"/>
</dbReference>
<dbReference type="Gene3D" id="3.40.190.10">
    <property type="entry name" value="Periplasmic binding protein-like II"/>
    <property type="match status" value="1"/>
</dbReference>
<dbReference type="PANTHER" id="PTHR42928:SF5">
    <property type="entry name" value="BLR1237 PROTEIN"/>
    <property type="match status" value="1"/>
</dbReference>
<dbReference type="PIRSF" id="PIRSF017082">
    <property type="entry name" value="YflP"/>
    <property type="match status" value="1"/>
</dbReference>
<accession>A0A502DI84</accession>
<evidence type="ECO:0000256" key="2">
    <source>
        <dbReference type="SAM" id="SignalP"/>
    </source>
</evidence>
<feature type="chain" id="PRO_5021205537" evidence="2">
    <location>
        <begin position="31"/>
        <end position="331"/>
    </location>
</feature>
<proteinExistence type="inferred from homology"/>
<name>A0A502DI84_9BURK</name>
<dbReference type="InterPro" id="IPR005064">
    <property type="entry name" value="BUG"/>
</dbReference>
<dbReference type="OrthoDB" id="8678477at2"/>
<comment type="caution">
    <text evidence="3">The sequence shown here is derived from an EMBL/GenBank/DDBJ whole genome shotgun (WGS) entry which is preliminary data.</text>
</comment>
<evidence type="ECO:0000313" key="3">
    <source>
        <dbReference type="EMBL" id="TPG25237.1"/>
    </source>
</evidence>
<reference evidence="3 4" key="1">
    <citation type="journal article" date="2019" name="Environ. Microbiol.">
        <title>Species interactions and distinct microbial communities in high Arctic permafrost affected cryosols are associated with the CH4 and CO2 gas fluxes.</title>
        <authorList>
            <person name="Altshuler I."/>
            <person name="Hamel J."/>
            <person name="Turney S."/>
            <person name="Magnuson E."/>
            <person name="Levesque R."/>
            <person name="Greer C."/>
            <person name="Whyte L.G."/>
        </authorList>
    </citation>
    <scope>NUCLEOTIDE SEQUENCE [LARGE SCALE GENOMIC DNA]</scope>
    <source>
        <strain evidence="3 4">S06.C</strain>
    </source>
</reference>
<dbReference type="RefSeq" id="WP_140843737.1">
    <property type="nucleotide sequence ID" value="NZ_RCZI01000005.1"/>
</dbReference>
<keyword evidence="2" id="KW-0732">Signal</keyword>